<keyword evidence="2 9" id="KW-0479">Metal-binding</keyword>
<keyword evidence="9" id="KW-0170">Cobalt</keyword>
<gene>
    <name evidence="13" type="ORF">BW730_09760</name>
</gene>
<dbReference type="Pfam" id="PF02056">
    <property type="entry name" value="Glyco_hydro_4"/>
    <property type="match status" value="1"/>
</dbReference>
<dbReference type="GO" id="GO:0016616">
    <property type="term" value="F:oxidoreductase activity, acting on the CH-OH group of donors, NAD or NADP as acceptor"/>
    <property type="evidence" value="ECO:0007669"/>
    <property type="project" value="InterPro"/>
</dbReference>
<feature type="binding site" evidence="9">
    <location>
        <position position="202"/>
    </location>
    <ligand>
        <name>Mn(2+)</name>
        <dbReference type="ChEBI" id="CHEBI:29035"/>
    </ligand>
</feature>
<evidence type="ECO:0000256" key="2">
    <source>
        <dbReference type="ARBA" id="ARBA00022723"/>
    </source>
</evidence>
<dbReference type="InterPro" id="IPR001088">
    <property type="entry name" value="Glyco_hydro_4"/>
</dbReference>
<evidence type="ECO:0000256" key="3">
    <source>
        <dbReference type="ARBA" id="ARBA00022801"/>
    </source>
</evidence>
<evidence type="ECO:0000313" key="13">
    <source>
        <dbReference type="EMBL" id="AQP47732.1"/>
    </source>
</evidence>
<feature type="active site" description="Proton donor" evidence="7">
    <location>
        <position position="169"/>
    </location>
</feature>
<evidence type="ECO:0000256" key="8">
    <source>
        <dbReference type="PIRSR" id="PIRSR601088-2"/>
    </source>
</evidence>
<dbReference type="GO" id="GO:0046872">
    <property type="term" value="F:metal ion binding"/>
    <property type="evidence" value="ECO:0007669"/>
    <property type="project" value="UniProtKB-KW"/>
</dbReference>
<organism evidence="13 14">
    <name type="scientific">Tessaracoccus aquimaris</name>
    <dbReference type="NCBI Taxonomy" id="1332264"/>
    <lineage>
        <taxon>Bacteria</taxon>
        <taxon>Bacillati</taxon>
        <taxon>Actinomycetota</taxon>
        <taxon>Actinomycetes</taxon>
        <taxon>Propionibacteriales</taxon>
        <taxon>Propionibacteriaceae</taxon>
        <taxon>Tessaracoccus</taxon>
    </lineage>
</organism>
<dbReference type="EMBL" id="CP019606">
    <property type="protein sequence ID" value="AQP47732.1"/>
    <property type="molecule type" value="Genomic_DNA"/>
</dbReference>
<dbReference type="GO" id="GO:0005975">
    <property type="term" value="P:carbohydrate metabolic process"/>
    <property type="evidence" value="ECO:0007669"/>
    <property type="project" value="InterPro"/>
</dbReference>
<comment type="similarity">
    <text evidence="1 11">Belongs to the glycosyl hydrolase 4 family.</text>
</comment>
<dbReference type="InterPro" id="IPR015955">
    <property type="entry name" value="Lactate_DH/Glyco_Ohase_4_C"/>
</dbReference>
<dbReference type="InterPro" id="IPR022616">
    <property type="entry name" value="Glyco_hydro_4_C"/>
</dbReference>
<keyword evidence="9" id="KW-0533">Nickel</keyword>
<feature type="domain" description="Glycosyl hydrolase family 4 C-terminal" evidence="12">
    <location>
        <begin position="197"/>
        <end position="430"/>
    </location>
</feature>
<keyword evidence="14" id="KW-1185">Reference proteome</keyword>
<name>A0A1Q2CNN9_9ACTN</name>
<dbReference type="GO" id="GO:0004553">
    <property type="term" value="F:hydrolase activity, hydrolyzing O-glycosyl compounds"/>
    <property type="evidence" value="ECO:0007669"/>
    <property type="project" value="InterPro"/>
</dbReference>
<evidence type="ECO:0000256" key="7">
    <source>
        <dbReference type="PIRSR" id="PIRSR601088-1"/>
    </source>
</evidence>
<feature type="binding site" evidence="9">
    <location>
        <position position="168"/>
    </location>
    <ligand>
        <name>Mn(2+)</name>
        <dbReference type="ChEBI" id="CHEBI:29035"/>
    </ligand>
</feature>
<feature type="binding site" evidence="8">
    <location>
        <position position="286"/>
    </location>
    <ligand>
        <name>substrate</name>
    </ligand>
</feature>
<protein>
    <submittedName>
        <fullName evidence="13">6-phospho-beta-glucosidase</fullName>
    </submittedName>
</protein>
<dbReference type="SUPFAM" id="SSF56327">
    <property type="entry name" value="LDH C-terminal domain-like"/>
    <property type="match status" value="1"/>
</dbReference>
<evidence type="ECO:0000259" key="12">
    <source>
        <dbReference type="Pfam" id="PF11975"/>
    </source>
</evidence>
<accession>A0A1Q2CNN9</accession>
<dbReference type="KEGG" id="tes:BW730_09760"/>
<evidence type="ECO:0000256" key="4">
    <source>
        <dbReference type="ARBA" id="ARBA00023027"/>
    </source>
</evidence>
<evidence type="ECO:0000313" key="14">
    <source>
        <dbReference type="Proteomes" id="UP000188145"/>
    </source>
</evidence>
<dbReference type="AlphaFoldDB" id="A0A1Q2CNN9"/>
<evidence type="ECO:0000256" key="10">
    <source>
        <dbReference type="PIRSR" id="PIRSR601088-4"/>
    </source>
</evidence>
<feature type="binding site" evidence="8">
    <location>
        <position position="147"/>
    </location>
    <ligand>
        <name>substrate</name>
    </ligand>
</feature>
<keyword evidence="5 9" id="KW-0464">Manganese</keyword>
<comment type="cofactor">
    <cofactor evidence="11">
        <name>NAD(+)</name>
        <dbReference type="ChEBI" id="CHEBI:57540"/>
    </cofactor>
    <text evidence="11">Binds 1 NAD(+) per subunit.</text>
</comment>
<dbReference type="STRING" id="1332264.BW730_09760"/>
<feature type="site" description="Increases basicity of active site Tyr" evidence="10">
    <location>
        <position position="109"/>
    </location>
</feature>
<proteinExistence type="inferred from homology"/>
<evidence type="ECO:0000256" key="9">
    <source>
        <dbReference type="PIRSR" id="PIRSR601088-3"/>
    </source>
</evidence>
<dbReference type="RefSeq" id="WP_077686066.1">
    <property type="nucleotide sequence ID" value="NZ_CP019606.1"/>
</dbReference>
<keyword evidence="4 11" id="KW-0520">NAD</keyword>
<dbReference type="OrthoDB" id="9767022at2"/>
<dbReference type="Gene3D" id="3.90.110.10">
    <property type="entry name" value="Lactate dehydrogenase/glycoside hydrolase, family 4, C-terminal"/>
    <property type="match status" value="1"/>
</dbReference>
<evidence type="ECO:0000256" key="5">
    <source>
        <dbReference type="ARBA" id="ARBA00023211"/>
    </source>
</evidence>
<keyword evidence="3 11" id="KW-0378">Hydrolase</keyword>
<dbReference type="SUPFAM" id="SSF51735">
    <property type="entry name" value="NAD(P)-binding Rossmann-fold domains"/>
    <property type="match status" value="1"/>
</dbReference>
<feature type="binding site" evidence="8">
    <location>
        <position position="93"/>
    </location>
    <ligand>
        <name>substrate</name>
    </ligand>
</feature>
<dbReference type="InterPro" id="IPR036291">
    <property type="entry name" value="NAD(P)-bd_dom_sf"/>
</dbReference>
<dbReference type="PRINTS" id="PR00732">
    <property type="entry name" value="GLHYDRLASE4"/>
</dbReference>
<dbReference type="Gene3D" id="3.40.50.720">
    <property type="entry name" value="NAD(P)-binding Rossmann-like Domain"/>
    <property type="match status" value="1"/>
</dbReference>
<dbReference type="Proteomes" id="UP000188145">
    <property type="component" value="Chromosome"/>
</dbReference>
<feature type="active site" description="Proton acceptor" evidence="7">
    <location>
        <position position="251"/>
    </location>
</feature>
<reference evidence="14" key="1">
    <citation type="submission" date="2017-02" db="EMBL/GenBank/DDBJ databases">
        <title>Tessaracoccus aquaemaris sp. nov., isolated from the intestine of a Korean rockfish, Sebastes schlegelii, in a marine aquaculture pond.</title>
        <authorList>
            <person name="Tak E.J."/>
            <person name="Bae J.-W."/>
        </authorList>
    </citation>
    <scope>NUCLEOTIDE SEQUENCE [LARGE SCALE GENOMIC DNA]</scope>
    <source>
        <strain evidence="14">NSG39</strain>
    </source>
</reference>
<dbReference type="PANTHER" id="PTHR32092:SF5">
    <property type="entry name" value="6-PHOSPHO-BETA-GLUCOSIDASE"/>
    <property type="match status" value="1"/>
</dbReference>
<sequence>MKLVILGGGGFRVPLVYDAVASSALGPDSVTIDEIVLHDSSHDRLDAIRRVIDKHSADFDDPPRVGYTTDLREALVDADFVFSAIRVGGTEGRIKDERVALDLGLLGQETIGPGGLSYALRTIPVMREVARTIAEVAPNAWTINFTNPAGIVTQAMREFLGDRVVGICDTPIGLVRRVSRVLGASLEDDQDRIAYDYIGLNHLGWLRSVTIDGVDRLPEVIESDELLDQIEEARVVGKDFVRAIGSLPNEYLYYYWKTEEAVHNIVAADETRGQYLARQQADFYKRVEAADSPLDAWKDALHERESTYMAESRDADEERREEDVAGGGYQEVALRLMNALATGRPERMILDVGNGGSHPRVVPELPDEVVVEVGCVVDADGVHPQPVAPLGLSELGIMARLRASEQAIAEAAATGDTERAWVGFSLHPLVNSPRLGRQLLDGYIAAHPQLQELFAQPR</sequence>
<dbReference type="PANTHER" id="PTHR32092">
    <property type="entry name" value="6-PHOSPHO-BETA-GLUCOSIDASE-RELATED"/>
    <property type="match status" value="1"/>
</dbReference>
<keyword evidence="6 11" id="KW-0326">Glycosidase</keyword>
<dbReference type="Pfam" id="PF11975">
    <property type="entry name" value="Glyco_hydro_4C"/>
    <property type="match status" value="1"/>
</dbReference>
<evidence type="ECO:0000256" key="1">
    <source>
        <dbReference type="ARBA" id="ARBA00010141"/>
    </source>
</evidence>
<keyword evidence="9" id="KW-0408">Iron</keyword>
<evidence type="ECO:0000256" key="6">
    <source>
        <dbReference type="ARBA" id="ARBA00023295"/>
    </source>
</evidence>
<evidence type="ECO:0000256" key="11">
    <source>
        <dbReference type="RuleBase" id="RU361152"/>
    </source>
</evidence>